<dbReference type="Gene3D" id="3.30.450.260">
    <property type="entry name" value="Haem NO binding associated domain"/>
    <property type="match status" value="1"/>
</dbReference>
<feature type="domain" description="Histidine kinase" evidence="8">
    <location>
        <begin position="688"/>
        <end position="897"/>
    </location>
</feature>
<dbReference type="InterPro" id="IPR001610">
    <property type="entry name" value="PAC"/>
</dbReference>
<dbReference type="SUPFAM" id="SSF55874">
    <property type="entry name" value="ATPase domain of HSP90 chaperone/DNA topoisomerase II/histidine kinase"/>
    <property type="match status" value="1"/>
</dbReference>
<dbReference type="PANTHER" id="PTHR43304">
    <property type="entry name" value="PHYTOCHROME-LIKE PROTEIN CPH1"/>
    <property type="match status" value="1"/>
</dbReference>
<evidence type="ECO:0000256" key="1">
    <source>
        <dbReference type="ARBA" id="ARBA00000085"/>
    </source>
</evidence>
<dbReference type="Pfam" id="PF07701">
    <property type="entry name" value="HNOBA"/>
    <property type="match status" value="2"/>
</dbReference>
<evidence type="ECO:0000313" key="12">
    <source>
        <dbReference type="Proteomes" id="UP001500968"/>
    </source>
</evidence>
<evidence type="ECO:0000256" key="7">
    <source>
        <dbReference type="SAM" id="Coils"/>
    </source>
</evidence>
<dbReference type="SMART" id="SM00387">
    <property type="entry name" value="HATPase_c"/>
    <property type="match status" value="1"/>
</dbReference>
<dbReference type="SMART" id="SM00388">
    <property type="entry name" value="HisKA"/>
    <property type="match status" value="1"/>
</dbReference>
<dbReference type="InterPro" id="IPR042463">
    <property type="entry name" value="HNOB_dom_associated_sf"/>
</dbReference>
<dbReference type="PROSITE" id="PS50112">
    <property type="entry name" value="PAS"/>
    <property type="match status" value="2"/>
</dbReference>
<feature type="domain" description="PAC" evidence="10">
    <location>
        <begin position="361"/>
        <end position="415"/>
    </location>
</feature>
<keyword evidence="2" id="KW-0597">Phosphoprotein</keyword>
<feature type="domain" description="PAS" evidence="9">
    <location>
        <begin position="289"/>
        <end position="360"/>
    </location>
</feature>
<dbReference type="PROSITE" id="PS50113">
    <property type="entry name" value="PAC"/>
    <property type="match status" value="3"/>
</dbReference>
<dbReference type="Pfam" id="PF13426">
    <property type="entry name" value="PAS_9"/>
    <property type="match status" value="4"/>
</dbReference>
<dbReference type="InterPro" id="IPR000014">
    <property type="entry name" value="PAS"/>
</dbReference>
<dbReference type="InterPro" id="IPR036097">
    <property type="entry name" value="HisK_dim/P_sf"/>
</dbReference>
<dbReference type="NCBIfam" id="TIGR00229">
    <property type="entry name" value="sensory_box"/>
    <property type="match status" value="3"/>
</dbReference>
<dbReference type="InterPro" id="IPR035965">
    <property type="entry name" value="PAS-like_dom_sf"/>
</dbReference>
<feature type="domain" description="PAS" evidence="9">
    <location>
        <begin position="545"/>
        <end position="609"/>
    </location>
</feature>
<feature type="domain" description="PAC" evidence="10">
    <location>
        <begin position="240"/>
        <end position="292"/>
    </location>
</feature>
<feature type="coiled-coil region" evidence="7">
    <location>
        <begin position="658"/>
        <end position="692"/>
    </location>
</feature>
<dbReference type="InterPro" id="IPR003594">
    <property type="entry name" value="HATPase_dom"/>
</dbReference>
<keyword evidence="5" id="KW-0418">Kinase</keyword>
<dbReference type="SUPFAM" id="SSF55785">
    <property type="entry name" value="PYP-like sensor domain (PAS domain)"/>
    <property type="match status" value="4"/>
</dbReference>
<keyword evidence="7" id="KW-0175">Coiled coil</keyword>
<organism evidence="11 12">
    <name type="scientific">Flavobacterium cheonhonense</name>
    <dbReference type="NCBI Taxonomy" id="706185"/>
    <lineage>
        <taxon>Bacteria</taxon>
        <taxon>Pseudomonadati</taxon>
        <taxon>Bacteroidota</taxon>
        <taxon>Flavobacteriia</taxon>
        <taxon>Flavobacteriales</taxon>
        <taxon>Flavobacteriaceae</taxon>
        <taxon>Flavobacterium</taxon>
    </lineage>
</organism>
<accession>A0ABP7TH94</accession>
<evidence type="ECO:0000256" key="4">
    <source>
        <dbReference type="ARBA" id="ARBA00022741"/>
    </source>
</evidence>
<dbReference type="InterPro" id="IPR005467">
    <property type="entry name" value="His_kinase_dom"/>
</dbReference>
<dbReference type="SMART" id="SM00091">
    <property type="entry name" value="PAS"/>
    <property type="match status" value="4"/>
</dbReference>
<dbReference type="InterPro" id="IPR011645">
    <property type="entry name" value="HNOB_dom_associated"/>
</dbReference>
<dbReference type="InterPro" id="IPR036890">
    <property type="entry name" value="HATPase_C_sf"/>
</dbReference>
<dbReference type="Pfam" id="PF00512">
    <property type="entry name" value="HisKA"/>
    <property type="match status" value="1"/>
</dbReference>
<sequence length="900" mass="103871">MQQKDFTFSEAFFNKIFPFYILLDENLHIKCFGKSIAKLVPELHQKPAFSDVFKIIRPYIEEISTENFDKSLEQLVIISVKEPFDITLRGQFEPMEGGYIFLGSPWFVSINDVVENNLTLNDFAFHDPLLDILHITKNQEINYKELKELLETVNQQRIALKRDKEELNKLSLVASANKNGVVLFSPDGTILWCNNAYLDIVSLDKEAIIGQFVLDFGPCKITDKAKINEVLEGFKQGKIFEGEKSNLTINNKTHWYKTTKQPVRNEANEIIYYFAIIEDVTLEKEQEEKLRLLSSIAEKNTAAVIICDNKGRIEWINQSFTDITEFTLEEVIGKQIKDVLEGPETDKKTVRFLADQMENGQPFNCDIINYKKSKTKYWSNVQGRSLNDENGNVLKYFTIQQDISKEKAFNQQIIESENRLYSLIINLQSGILLEDINRKILIVNKKFCELFGIPVDPELLTGLDCAETAEQSKILFKNPDAFLARIHEILAQKTTVIAENIEMADGRIVERSFIPIYHGNKYDGHLWSYEDVTIKKKYEQSLEAEREKYSNIIANMNMGLLEVDLNDRIQFINQSFCELSGYTPDELIGKRASEIFLDKENKEILNSKVAVRKDGISDSYQIKAKMKTNEEKYWLISGAPNYNLNGELVGSIGIHLDITELKKLEIQKEELLKNLERQNESLNEYAQIVSHDLKSPLRSIHTLVTWIKGEKENVLNAQTQQYISLIEEKVEKMDYLIEGILTFSKIDSYEDANEMVDLNEIIENIIRIIDIPPHIEVTIAKKLPVKNTNRFRMQQLFQNLISNAIIHNDKEKGKVVIDYTEDEKNYTFSVQDNGPGIPKKFRHKIFQLFESYSSDNKSTGIGLSIVKKIVEKYNGKIWIESEKEIGTTFYIKMPKEHGTT</sequence>
<evidence type="ECO:0000259" key="9">
    <source>
        <dbReference type="PROSITE" id="PS50112"/>
    </source>
</evidence>
<dbReference type="Pfam" id="PF02518">
    <property type="entry name" value="HATPase_c"/>
    <property type="match status" value="1"/>
</dbReference>
<keyword evidence="12" id="KW-1185">Reference proteome</keyword>
<proteinExistence type="predicted"/>
<dbReference type="CDD" id="cd00075">
    <property type="entry name" value="HATPase"/>
    <property type="match status" value="1"/>
</dbReference>
<dbReference type="PANTHER" id="PTHR43304:SF1">
    <property type="entry name" value="PAC DOMAIN-CONTAINING PROTEIN"/>
    <property type="match status" value="1"/>
</dbReference>
<evidence type="ECO:0000256" key="5">
    <source>
        <dbReference type="ARBA" id="ARBA00022777"/>
    </source>
</evidence>
<evidence type="ECO:0000259" key="10">
    <source>
        <dbReference type="PROSITE" id="PS50113"/>
    </source>
</evidence>
<reference evidence="12" key="1">
    <citation type="journal article" date="2019" name="Int. J. Syst. Evol. Microbiol.">
        <title>The Global Catalogue of Microorganisms (GCM) 10K type strain sequencing project: providing services to taxonomists for standard genome sequencing and annotation.</title>
        <authorList>
            <consortium name="The Broad Institute Genomics Platform"/>
            <consortium name="The Broad Institute Genome Sequencing Center for Infectious Disease"/>
            <person name="Wu L."/>
            <person name="Ma J."/>
        </authorList>
    </citation>
    <scope>NUCLEOTIDE SEQUENCE [LARGE SCALE GENOMIC DNA]</scope>
    <source>
        <strain evidence="12">JCM 17064</strain>
    </source>
</reference>
<evidence type="ECO:0000259" key="8">
    <source>
        <dbReference type="PROSITE" id="PS50109"/>
    </source>
</evidence>
<dbReference type="PRINTS" id="PR00344">
    <property type="entry name" value="BCTRLSENSOR"/>
</dbReference>
<evidence type="ECO:0000256" key="6">
    <source>
        <dbReference type="ARBA" id="ARBA00023293"/>
    </source>
</evidence>
<evidence type="ECO:0000313" key="11">
    <source>
        <dbReference type="EMBL" id="GAA4026193.1"/>
    </source>
</evidence>
<evidence type="ECO:0000256" key="3">
    <source>
        <dbReference type="ARBA" id="ARBA00022679"/>
    </source>
</evidence>
<dbReference type="EMBL" id="BAABCR010000008">
    <property type="protein sequence ID" value="GAA4026193.1"/>
    <property type="molecule type" value="Genomic_DNA"/>
</dbReference>
<dbReference type="InterPro" id="IPR004358">
    <property type="entry name" value="Sig_transdc_His_kin-like_C"/>
</dbReference>
<dbReference type="Gene3D" id="3.30.450.20">
    <property type="entry name" value="PAS domain"/>
    <property type="match status" value="4"/>
</dbReference>
<dbReference type="CDD" id="cd00082">
    <property type="entry name" value="HisKA"/>
    <property type="match status" value="1"/>
</dbReference>
<dbReference type="PROSITE" id="PS50109">
    <property type="entry name" value="HIS_KIN"/>
    <property type="match status" value="1"/>
</dbReference>
<dbReference type="RefSeq" id="WP_324691773.1">
    <property type="nucleotide sequence ID" value="NZ_BAABCR010000008.1"/>
</dbReference>
<dbReference type="InterPro" id="IPR003661">
    <property type="entry name" value="HisK_dim/P_dom"/>
</dbReference>
<gene>
    <name evidence="11" type="ORF">GCM10022386_06940</name>
</gene>
<feature type="coiled-coil region" evidence="7">
    <location>
        <begin position="136"/>
        <end position="170"/>
    </location>
</feature>
<dbReference type="InterPro" id="IPR000700">
    <property type="entry name" value="PAS-assoc_C"/>
</dbReference>
<dbReference type="Proteomes" id="UP001500968">
    <property type="component" value="Unassembled WGS sequence"/>
</dbReference>
<dbReference type="InterPro" id="IPR052162">
    <property type="entry name" value="Sensor_kinase/Photoreceptor"/>
</dbReference>
<keyword evidence="4" id="KW-0547">Nucleotide-binding</keyword>
<dbReference type="Gene3D" id="3.30.565.10">
    <property type="entry name" value="Histidine kinase-like ATPase, C-terminal domain"/>
    <property type="match status" value="1"/>
</dbReference>
<protein>
    <submittedName>
        <fullName evidence="11">PAS domain S-box protein</fullName>
    </submittedName>
</protein>
<dbReference type="Gene3D" id="1.10.287.130">
    <property type="match status" value="1"/>
</dbReference>
<dbReference type="CDD" id="cd00130">
    <property type="entry name" value="PAS"/>
    <property type="match status" value="3"/>
</dbReference>
<comment type="catalytic activity">
    <reaction evidence="1">
        <text>ATP + protein L-histidine = ADP + protein N-phospho-L-histidine.</text>
        <dbReference type="EC" id="2.7.13.3"/>
    </reaction>
</comment>
<feature type="domain" description="PAC" evidence="10">
    <location>
        <begin position="618"/>
        <end position="670"/>
    </location>
</feature>
<dbReference type="SUPFAM" id="SSF47384">
    <property type="entry name" value="Homodimeric domain of signal transducing histidine kinase"/>
    <property type="match status" value="1"/>
</dbReference>
<evidence type="ECO:0000256" key="2">
    <source>
        <dbReference type="ARBA" id="ARBA00022553"/>
    </source>
</evidence>
<keyword evidence="3" id="KW-0808">Transferase</keyword>
<dbReference type="SMART" id="SM00086">
    <property type="entry name" value="PAC"/>
    <property type="match status" value="3"/>
</dbReference>
<keyword evidence="6" id="KW-0141">cGMP biosynthesis</keyword>
<comment type="caution">
    <text evidence="11">The sequence shown here is derived from an EMBL/GenBank/DDBJ whole genome shotgun (WGS) entry which is preliminary data.</text>
</comment>
<name>A0ABP7TH94_9FLAO</name>